<accession>A0A916YIN0</accession>
<feature type="transmembrane region" description="Helical" evidence="1">
    <location>
        <begin position="37"/>
        <end position="60"/>
    </location>
</feature>
<evidence type="ECO:0000313" key="2">
    <source>
        <dbReference type="EMBL" id="GGD46393.1"/>
    </source>
</evidence>
<gene>
    <name evidence="2" type="ORF">GCM10010915_29590</name>
</gene>
<reference evidence="2" key="1">
    <citation type="journal article" date="2014" name="Int. J. Syst. Evol. Microbiol.">
        <title>Complete genome sequence of Corynebacterium casei LMG S-19264T (=DSM 44701T), isolated from a smear-ripened cheese.</title>
        <authorList>
            <consortium name="US DOE Joint Genome Institute (JGI-PGF)"/>
            <person name="Walter F."/>
            <person name="Albersmeier A."/>
            <person name="Kalinowski J."/>
            <person name="Ruckert C."/>
        </authorList>
    </citation>
    <scope>NUCLEOTIDE SEQUENCE</scope>
    <source>
        <strain evidence="2">CGMCC 1.15152</strain>
    </source>
</reference>
<dbReference type="RefSeq" id="WP_188713185.1">
    <property type="nucleotide sequence ID" value="NZ_BMHO01000003.1"/>
</dbReference>
<evidence type="ECO:0000256" key="1">
    <source>
        <dbReference type="SAM" id="Phobius"/>
    </source>
</evidence>
<organism evidence="2 3">
    <name type="scientific">Microbacterium faecale</name>
    <dbReference type="NCBI Taxonomy" id="1804630"/>
    <lineage>
        <taxon>Bacteria</taxon>
        <taxon>Bacillati</taxon>
        <taxon>Actinomycetota</taxon>
        <taxon>Actinomycetes</taxon>
        <taxon>Micrococcales</taxon>
        <taxon>Microbacteriaceae</taxon>
        <taxon>Microbacterium</taxon>
    </lineage>
</organism>
<name>A0A916YIN0_9MICO</name>
<reference evidence="2" key="2">
    <citation type="submission" date="2020-09" db="EMBL/GenBank/DDBJ databases">
        <authorList>
            <person name="Sun Q."/>
            <person name="Zhou Y."/>
        </authorList>
    </citation>
    <scope>NUCLEOTIDE SEQUENCE</scope>
    <source>
        <strain evidence="2">CGMCC 1.15152</strain>
    </source>
</reference>
<sequence>MIIRAIGTVLLGIGFVALATAAFIRDPAALDANIGAGVLTLAGIPLGAIGLALTIAAGAYEAWKRRGRRRRGARRRTT</sequence>
<dbReference type="AlphaFoldDB" id="A0A916YIN0"/>
<dbReference type="EMBL" id="BMHO01000003">
    <property type="protein sequence ID" value="GGD46393.1"/>
    <property type="molecule type" value="Genomic_DNA"/>
</dbReference>
<keyword evidence="1" id="KW-0472">Membrane</keyword>
<keyword evidence="1" id="KW-1133">Transmembrane helix</keyword>
<comment type="caution">
    <text evidence="2">The sequence shown here is derived from an EMBL/GenBank/DDBJ whole genome shotgun (WGS) entry which is preliminary data.</text>
</comment>
<proteinExistence type="predicted"/>
<keyword evidence="3" id="KW-1185">Reference proteome</keyword>
<dbReference type="Proteomes" id="UP000633205">
    <property type="component" value="Unassembled WGS sequence"/>
</dbReference>
<protein>
    <submittedName>
        <fullName evidence="2">Uncharacterized protein</fullName>
    </submittedName>
</protein>
<evidence type="ECO:0000313" key="3">
    <source>
        <dbReference type="Proteomes" id="UP000633205"/>
    </source>
</evidence>
<keyword evidence="1" id="KW-0812">Transmembrane</keyword>